<keyword evidence="4" id="KW-1003">Cell membrane</keyword>
<evidence type="ECO:0000256" key="3">
    <source>
        <dbReference type="ARBA" id="ARBA00022448"/>
    </source>
</evidence>
<evidence type="ECO:0000256" key="4">
    <source>
        <dbReference type="ARBA" id="ARBA00022475"/>
    </source>
</evidence>
<keyword evidence="3" id="KW-0813">Transport</keyword>
<dbReference type="Gene3D" id="3.30.1150.10">
    <property type="match status" value="1"/>
</dbReference>
<dbReference type="AlphaFoldDB" id="A0A1H4CH54"/>
<dbReference type="STRING" id="425514.SAMN05443550_10448"/>
<sequence>MGKVYPEFKVSGCCPGGGVQGKVFLSFVVEKDGSVSGVSVIRGIGSGCDEEAMRVIRKSPRWKPGMQHHNPVRVRYTMPLSFMFGQ</sequence>
<evidence type="ECO:0000313" key="11">
    <source>
        <dbReference type="EMBL" id="SEA59684.1"/>
    </source>
</evidence>
<evidence type="ECO:0000313" key="12">
    <source>
        <dbReference type="Proteomes" id="UP000198850"/>
    </source>
</evidence>
<feature type="domain" description="TonB C-terminal" evidence="10">
    <location>
        <begin position="1"/>
        <end position="86"/>
    </location>
</feature>
<evidence type="ECO:0000256" key="1">
    <source>
        <dbReference type="ARBA" id="ARBA00004383"/>
    </source>
</evidence>
<keyword evidence="5" id="KW-0997">Cell inner membrane</keyword>
<dbReference type="OrthoDB" id="649093at2"/>
<evidence type="ECO:0000256" key="6">
    <source>
        <dbReference type="ARBA" id="ARBA00022692"/>
    </source>
</evidence>
<accession>A0A1H4CH54</accession>
<dbReference type="GO" id="GO:0015031">
    <property type="term" value="P:protein transport"/>
    <property type="evidence" value="ECO:0007669"/>
    <property type="project" value="UniProtKB-KW"/>
</dbReference>
<evidence type="ECO:0000256" key="9">
    <source>
        <dbReference type="ARBA" id="ARBA00023136"/>
    </source>
</evidence>
<dbReference type="NCBIfam" id="TIGR01352">
    <property type="entry name" value="tonB_Cterm"/>
    <property type="match status" value="1"/>
</dbReference>
<dbReference type="SUPFAM" id="SSF74653">
    <property type="entry name" value="TolA/TonB C-terminal domain"/>
    <property type="match status" value="1"/>
</dbReference>
<dbReference type="InterPro" id="IPR051045">
    <property type="entry name" value="TonB-dependent_transducer"/>
</dbReference>
<keyword evidence="6" id="KW-0812">Transmembrane</keyword>
<proteinExistence type="inferred from homology"/>
<keyword evidence="8" id="KW-1133">Transmembrane helix</keyword>
<dbReference type="EMBL" id="FNRA01000004">
    <property type="protein sequence ID" value="SEA59684.1"/>
    <property type="molecule type" value="Genomic_DNA"/>
</dbReference>
<protein>
    <submittedName>
        <fullName evidence="11">Protein TonB</fullName>
    </submittedName>
</protein>
<dbReference type="PANTHER" id="PTHR33446">
    <property type="entry name" value="PROTEIN TONB-RELATED"/>
    <property type="match status" value="1"/>
</dbReference>
<evidence type="ECO:0000256" key="8">
    <source>
        <dbReference type="ARBA" id="ARBA00022989"/>
    </source>
</evidence>
<keyword evidence="12" id="KW-1185">Reference proteome</keyword>
<evidence type="ECO:0000256" key="5">
    <source>
        <dbReference type="ARBA" id="ARBA00022519"/>
    </source>
</evidence>
<dbReference type="InterPro" id="IPR037682">
    <property type="entry name" value="TonB_C"/>
</dbReference>
<gene>
    <name evidence="11" type="ORF">SAMN05443550_10448</name>
</gene>
<dbReference type="InterPro" id="IPR006260">
    <property type="entry name" value="TonB/TolA_C"/>
</dbReference>
<name>A0A1H4CH54_9SPHI</name>
<keyword evidence="7" id="KW-0653">Protein transport</keyword>
<comment type="subcellular location">
    <subcellularLocation>
        <location evidence="1">Cell inner membrane</location>
        <topology evidence="1">Single-pass membrane protein</topology>
        <orientation evidence="1">Periplasmic side</orientation>
    </subcellularLocation>
</comment>
<dbReference type="GO" id="GO:0055085">
    <property type="term" value="P:transmembrane transport"/>
    <property type="evidence" value="ECO:0007669"/>
    <property type="project" value="InterPro"/>
</dbReference>
<evidence type="ECO:0000259" key="10">
    <source>
        <dbReference type="PROSITE" id="PS52015"/>
    </source>
</evidence>
<dbReference type="RefSeq" id="WP_090556201.1">
    <property type="nucleotide sequence ID" value="NZ_FNRA01000004.1"/>
</dbReference>
<dbReference type="Proteomes" id="UP000198850">
    <property type="component" value="Unassembled WGS sequence"/>
</dbReference>
<evidence type="ECO:0000256" key="7">
    <source>
        <dbReference type="ARBA" id="ARBA00022927"/>
    </source>
</evidence>
<dbReference type="PANTHER" id="PTHR33446:SF2">
    <property type="entry name" value="PROTEIN TONB"/>
    <property type="match status" value="1"/>
</dbReference>
<reference evidence="11 12" key="1">
    <citation type="submission" date="2016-10" db="EMBL/GenBank/DDBJ databases">
        <authorList>
            <person name="de Groot N.N."/>
        </authorList>
    </citation>
    <scope>NUCLEOTIDE SEQUENCE [LARGE SCALE GENOMIC DNA]</scope>
    <source>
        <strain evidence="11 12">DSM 19033</strain>
    </source>
</reference>
<dbReference type="GO" id="GO:0098797">
    <property type="term" value="C:plasma membrane protein complex"/>
    <property type="evidence" value="ECO:0007669"/>
    <property type="project" value="TreeGrafter"/>
</dbReference>
<comment type="similarity">
    <text evidence="2">Belongs to the TonB family.</text>
</comment>
<dbReference type="Pfam" id="PF03544">
    <property type="entry name" value="TonB_C"/>
    <property type="match status" value="1"/>
</dbReference>
<keyword evidence="9" id="KW-0472">Membrane</keyword>
<dbReference type="GO" id="GO:0031992">
    <property type="term" value="F:energy transducer activity"/>
    <property type="evidence" value="ECO:0007669"/>
    <property type="project" value="TreeGrafter"/>
</dbReference>
<evidence type="ECO:0000256" key="2">
    <source>
        <dbReference type="ARBA" id="ARBA00006555"/>
    </source>
</evidence>
<dbReference type="PROSITE" id="PS52015">
    <property type="entry name" value="TONB_CTD"/>
    <property type="match status" value="1"/>
</dbReference>
<organism evidence="11 12">
    <name type="scientific">Pedobacter hartonius</name>
    <dbReference type="NCBI Taxonomy" id="425514"/>
    <lineage>
        <taxon>Bacteria</taxon>
        <taxon>Pseudomonadati</taxon>
        <taxon>Bacteroidota</taxon>
        <taxon>Sphingobacteriia</taxon>
        <taxon>Sphingobacteriales</taxon>
        <taxon>Sphingobacteriaceae</taxon>
        <taxon>Pedobacter</taxon>
    </lineage>
</organism>